<sequence>VYLKPLYTPQSLQLELQLRTLKNLLESVSEDKPEPLETLLTDLESAWNSYLEFDCWEFETSIKSGINSKSNSKGTSKRTSQKSSNALKMNKDTFHIGTSISGRRISENQADPHREWAAILNNIFSDCTFK</sequence>
<dbReference type="AlphaFoldDB" id="A0A9N8V9A7"/>
<dbReference type="EMBL" id="CAJVPQ010000119">
    <property type="protein sequence ID" value="CAG8447727.1"/>
    <property type="molecule type" value="Genomic_DNA"/>
</dbReference>
<keyword evidence="3" id="KW-1185">Reference proteome</keyword>
<feature type="compositionally biased region" description="Low complexity" evidence="1">
    <location>
        <begin position="65"/>
        <end position="74"/>
    </location>
</feature>
<evidence type="ECO:0000256" key="1">
    <source>
        <dbReference type="SAM" id="MobiDB-lite"/>
    </source>
</evidence>
<feature type="region of interest" description="Disordered" evidence="1">
    <location>
        <begin position="65"/>
        <end position="89"/>
    </location>
</feature>
<reference evidence="2" key="1">
    <citation type="submission" date="2021-06" db="EMBL/GenBank/DDBJ databases">
        <authorList>
            <person name="Kallberg Y."/>
            <person name="Tangrot J."/>
            <person name="Rosling A."/>
        </authorList>
    </citation>
    <scope>NUCLEOTIDE SEQUENCE</scope>
    <source>
        <strain evidence="2">UK204</strain>
    </source>
</reference>
<protein>
    <submittedName>
        <fullName evidence="2">3289_t:CDS:1</fullName>
    </submittedName>
</protein>
<gene>
    <name evidence="2" type="ORF">FCALED_LOCUS1018</name>
</gene>
<proteinExistence type="predicted"/>
<organism evidence="2 3">
    <name type="scientific">Funneliformis caledonium</name>
    <dbReference type="NCBI Taxonomy" id="1117310"/>
    <lineage>
        <taxon>Eukaryota</taxon>
        <taxon>Fungi</taxon>
        <taxon>Fungi incertae sedis</taxon>
        <taxon>Mucoromycota</taxon>
        <taxon>Glomeromycotina</taxon>
        <taxon>Glomeromycetes</taxon>
        <taxon>Glomerales</taxon>
        <taxon>Glomeraceae</taxon>
        <taxon>Funneliformis</taxon>
    </lineage>
</organism>
<accession>A0A9N8V9A7</accession>
<comment type="caution">
    <text evidence="2">The sequence shown here is derived from an EMBL/GenBank/DDBJ whole genome shotgun (WGS) entry which is preliminary data.</text>
</comment>
<evidence type="ECO:0000313" key="2">
    <source>
        <dbReference type="EMBL" id="CAG8447727.1"/>
    </source>
</evidence>
<name>A0A9N8V9A7_9GLOM</name>
<feature type="non-terminal residue" evidence="2">
    <location>
        <position position="1"/>
    </location>
</feature>
<dbReference type="Proteomes" id="UP000789570">
    <property type="component" value="Unassembled WGS sequence"/>
</dbReference>
<evidence type="ECO:0000313" key="3">
    <source>
        <dbReference type="Proteomes" id="UP000789570"/>
    </source>
</evidence>